<name>A0AAD7XNV9_9STRA</name>
<sequence length="235" mass="26519">MRRQQQRLEALRASLERQPRRQARRSSGGRAADWTVAEVGAWLETLGLSQYSQTFAKNGISGCEVLDLGLDDLDNLGIKTPAHRKRLLKGIARLGPGLPPAENFRTVPRPPSPPEDILWHNPAHNTTFIDEEHEAFRRAVEEWRGRTTTTTTTTTQRSTVTVKAKTAREVADDLGARLDAIYEADRRRKKKKNNKNNNNNTPPPQQERPRISLVESRLGCPPPGTREEEYTVVES</sequence>
<reference evidence="5" key="1">
    <citation type="submission" date="2023-01" db="EMBL/GenBank/DDBJ databases">
        <title>Metagenome sequencing of chrysophaentin producing Chrysophaeum taylorii.</title>
        <authorList>
            <person name="Davison J."/>
            <person name="Bewley C."/>
        </authorList>
    </citation>
    <scope>NUCLEOTIDE SEQUENCE</scope>
    <source>
        <strain evidence="5">NIES-1699</strain>
    </source>
</reference>
<keyword evidence="6" id="KW-1185">Reference proteome</keyword>
<dbReference type="InterPro" id="IPR033635">
    <property type="entry name" value="ANKS1/Caskin"/>
</dbReference>
<accession>A0AAD7XNV9</accession>
<dbReference type="SMART" id="SM00454">
    <property type="entry name" value="SAM"/>
    <property type="match status" value="1"/>
</dbReference>
<evidence type="ECO:0000259" key="4">
    <source>
        <dbReference type="PROSITE" id="PS50105"/>
    </source>
</evidence>
<evidence type="ECO:0000256" key="3">
    <source>
        <dbReference type="SAM" id="MobiDB-lite"/>
    </source>
</evidence>
<keyword evidence="1" id="KW-0677">Repeat</keyword>
<evidence type="ECO:0000313" key="6">
    <source>
        <dbReference type="Proteomes" id="UP001230188"/>
    </source>
</evidence>
<dbReference type="Proteomes" id="UP001230188">
    <property type="component" value="Unassembled WGS sequence"/>
</dbReference>
<evidence type="ECO:0000313" key="5">
    <source>
        <dbReference type="EMBL" id="KAJ8614609.1"/>
    </source>
</evidence>
<dbReference type="AlphaFoldDB" id="A0AAD7XNV9"/>
<dbReference type="InterPro" id="IPR013761">
    <property type="entry name" value="SAM/pointed_sf"/>
</dbReference>
<evidence type="ECO:0000256" key="2">
    <source>
        <dbReference type="ARBA" id="ARBA00023043"/>
    </source>
</evidence>
<dbReference type="PANTHER" id="PTHR24174:SF16">
    <property type="entry name" value="CASKIN-2"/>
    <property type="match status" value="1"/>
</dbReference>
<feature type="region of interest" description="Disordered" evidence="3">
    <location>
        <begin position="12"/>
        <end position="31"/>
    </location>
</feature>
<protein>
    <recommendedName>
        <fullName evidence="4">SAM domain-containing protein</fullName>
    </recommendedName>
</protein>
<proteinExistence type="predicted"/>
<dbReference type="PANTHER" id="PTHR24174">
    <property type="entry name" value="ANKYRIN REPEAT AND STERILE ALPHA MOTIF DOMAIN-CONTAINING PROTEIN 1"/>
    <property type="match status" value="1"/>
</dbReference>
<dbReference type="SUPFAM" id="SSF47769">
    <property type="entry name" value="SAM/Pointed domain"/>
    <property type="match status" value="1"/>
</dbReference>
<gene>
    <name evidence="5" type="ORF">CTAYLR_004966</name>
</gene>
<dbReference type="PROSITE" id="PS50105">
    <property type="entry name" value="SAM_DOMAIN"/>
    <property type="match status" value="1"/>
</dbReference>
<dbReference type="EMBL" id="JAQMWT010000002">
    <property type="protein sequence ID" value="KAJ8614609.1"/>
    <property type="molecule type" value="Genomic_DNA"/>
</dbReference>
<dbReference type="InterPro" id="IPR001660">
    <property type="entry name" value="SAM"/>
</dbReference>
<organism evidence="5 6">
    <name type="scientific">Chrysophaeum taylorii</name>
    <dbReference type="NCBI Taxonomy" id="2483200"/>
    <lineage>
        <taxon>Eukaryota</taxon>
        <taxon>Sar</taxon>
        <taxon>Stramenopiles</taxon>
        <taxon>Ochrophyta</taxon>
        <taxon>Pelagophyceae</taxon>
        <taxon>Pelagomonadales</taxon>
        <taxon>Pelagomonadaceae</taxon>
        <taxon>Chrysophaeum</taxon>
    </lineage>
</organism>
<feature type="domain" description="SAM" evidence="4">
    <location>
        <begin position="34"/>
        <end position="94"/>
    </location>
</feature>
<dbReference type="Gene3D" id="1.10.150.50">
    <property type="entry name" value="Transcription Factor, Ets-1"/>
    <property type="match status" value="1"/>
</dbReference>
<keyword evidence="2" id="KW-0040">ANK repeat</keyword>
<evidence type="ECO:0000256" key="1">
    <source>
        <dbReference type="ARBA" id="ARBA00022737"/>
    </source>
</evidence>
<comment type="caution">
    <text evidence="5">The sequence shown here is derived from an EMBL/GenBank/DDBJ whole genome shotgun (WGS) entry which is preliminary data.</text>
</comment>
<feature type="region of interest" description="Disordered" evidence="3">
    <location>
        <begin position="184"/>
        <end position="235"/>
    </location>
</feature>
<dbReference type="Pfam" id="PF00536">
    <property type="entry name" value="SAM_1"/>
    <property type="match status" value="1"/>
</dbReference>